<name>A0A9J6E1I8_RHIMP</name>
<reference evidence="4" key="1">
    <citation type="journal article" date="2020" name="Cell">
        <title>Large-Scale Comparative Analyses of Tick Genomes Elucidate Their Genetic Diversity and Vector Capacities.</title>
        <authorList>
            <consortium name="Tick Genome and Microbiome Consortium (TIGMIC)"/>
            <person name="Jia N."/>
            <person name="Wang J."/>
            <person name="Shi W."/>
            <person name="Du L."/>
            <person name="Sun Y."/>
            <person name="Zhan W."/>
            <person name="Jiang J.F."/>
            <person name="Wang Q."/>
            <person name="Zhang B."/>
            <person name="Ji P."/>
            <person name="Bell-Sakyi L."/>
            <person name="Cui X.M."/>
            <person name="Yuan T.T."/>
            <person name="Jiang B.G."/>
            <person name="Yang W.F."/>
            <person name="Lam T.T."/>
            <person name="Chang Q.C."/>
            <person name="Ding S.J."/>
            <person name="Wang X.J."/>
            <person name="Zhu J.G."/>
            <person name="Ruan X.D."/>
            <person name="Zhao L."/>
            <person name="Wei J.T."/>
            <person name="Ye R.Z."/>
            <person name="Que T.C."/>
            <person name="Du C.H."/>
            <person name="Zhou Y.H."/>
            <person name="Cheng J.X."/>
            <person name="Dai P.F."/>
            <person name="Guo W.B."/>
            <person name="Han X.H."/>
            <person name="Huang E.J."/>
            <person name="Li L.F."/>
            <person name="Wei W."/>
            <person name="Gao Y.C."/>
            <person name="Liu J.Z."/>
            <person name="Shao H.Z."/>
            <person name="Wang X."/>
            <person name="Wang C.C."/>
            <person name="Yang T.C."/>
            <person name="Huo Q.B."/>
            <person name="Li W."/>
            <person name="Chen H.Y."/>
            <person name="Chen S.E."/>
            <person name="Zhou L.G."/>
            <person name="Ni X.B."/>
            <person name="Tian J.H."/>
            <person name="Sheng Y."/>
            <person name="Liu T."/>
            <person name="Pan Y.S."/>
            <person name="Xia L.Y."/>
            <person name="Li J."/>
            <person name="Zhao F."/>
            <person name="Cao W.C."/>
        </authorList>
    </citation>
    <scope>NUCLEOTIDE SEQUENCE</scope>
    <source>
        <strain evidence="4">Rmic-2018</strain>
    </source>
</reference>
<evidence type="ECO:0000313" key="5">
    <source>
        <dbReference type="Proteomes" id="UP000821866"/>
    </source>
</evidence>
<dbReference type="GO" id="GO:0008270">
    <property type="term" value="F:zinc ion binding"/>
    <property type="evidence" value="ECO:0007669"/>
    <property type="project" value="UniProtKB-KW"/>
</dbReference>
<evidence type="ECO:0000256" key="1">
    <source>
        <dbReference type="PROSITE-ProRule" id="PRU00047"/>
    </source>
</evidence>
<evidence type="ECO:0000313" key="4">
    <source>
        <dbReference type="EMBL" id="KAH8028017.1"/>
    </source>
</evidence>
<dbReference type="InterPro" id="IPR036875">
    <property type="entry name" value="Znf_CCHC_sf"/>
</dbReference>
<gene>
    <name evidence="4" type="ORF">HPB51_012603</name>
</gene>
<dbReference type="Gene3D" id="4.10.60.10">
    <property type="entry name" value="Zinc finger, CCHC-type"/>
    <property type="match status" value="1"/>
</dbReference>
<dbReference type="GO" id="GO:0003676">
    <property type="term" value="F:nucleic acid binding"/>
    <property type="evidence" value="ECO:0007669"/>
    <property type="project" value="InterPro"/>
</dbReference>
<dbReference type="EMBL" id="JABSTU010000006">
    <property type="protein sequence ID" value="KAH8028017.1"/>
    <property type="molecule type" value="Genomic_DNA"/>
</dbReference>
<keyword evidence="1" id="KW-0862">Zinc</keyword>
<organism evidence="4 5">
    <name type="scientific">Rhipicephalus microplus</name>
    <name type="common">Cattle tick</name>
    <name type="synonym">Boophilus microplus</name>
    <dbReference type="NCBI Taxonomy" id="6941"/>
    <lineage>
        <taxon>Eukaryota</taxon>
        <taxon>Metazoa</taxon>
        <taxon>Ecdysozoa</taxon>
        <taxon>Arthropoda</taxon>
        <taxon>Chelicerata</taxon>
        <taxon>Arachnida</taxon>
        <taxon>Acari</taxon>
        <taxon>Parasitiformes</taxon>
        <taxon>Ixodida</taxon>
        <taxon>Ixodoidea</taxon>
        <taxon>Ixodidae</taxon>
        <taxon>Rhipicephalinae</taxon>
        <taxon>Rhipicephalus</taxon>
        <taxon>Boophilus</taxon>
    </lineage>
</organism>
<evidence type="ECO:0000259" key="3">
    <source>
        <dbReference type="PROSITE" id="PS50158"/>
    </source>
</evidence>
<keyword evidence="5" id="KW-1185">Reference proteome</keyword>
<keyword evidence="1" id="KW-0863">Zinc-finger</keyword>
<dbReference type="PROSITE" id="PS50158">
    <property type="entry name" value="ZF_CCHC"/>
    <property type="match status" value="1"/>
</dbReference>
<accession>A0A9J6E1I8</accession>
<dbReference type="Proteomes" id="UP000821866">
    <property type="component" value="Chromosome 4"/>
</dbReference>
<reference evidence="4" key="2">
    <citation type="submission" date="2021-09" db="EMBL/GenBank/DDBJ databases">
        <authorList>
            <person name="Jia N."/>
            <person name="Wang J."/>
            <person name="Shi W."/>
            <person name="Du L."/>
            <person name="Sun Y."/>
            <person name="Zhan W."/>
            <person name="Jiang J."/>
            <person name="Wang Q."/>
            <person name="Zhang B."/>
            <person name="Ji P."/>
            <person name="Sakyi L.B."/>
            <person name="Cui X."/>
            <person name="Yuan T."/>
            <person name="Jiang B."/>
            <person name="Yang W."/>
            <person name="Lam T.T.-Y."/>
            <person name="Chang Q."/>
            <person name="Ding S."/>
            <person name="Wang X."/>
            <person name="Zhu J."/>
            <person name="Ruan X."/>
            <person name="Zhao L."/>
            <person name="Wei J."/>
            <person name="Que T."/>
            <person name="Du C."/>
            <person name="Cheng J."/>
            <person name="Dai P."/>
            <person name="Han X."/>
            <person name="Huang E."/>
            <person name="Gao Y."/>
            <person name="Liu J."/>
            <person name="Shao H."/>
            <person name="Ye R."/>
            <person name="Li L."/>
            <person name="Wei W."/>
            <person name="Wang X."/>
            <person name="Wang C."/>
            <person name="Huo Q."/>
            <person name="Li W."/>
            <person name="Guo W."/>
            <person name="Chen H."/>
            <person name="Chen S."/>
            <person name="Zhou L."/>
            <person name="Zhou L."/>
            <person name="Ni X."/>
            <person name="Tian J."/>
            <person name="Zhou Y."/>
            <person name="Sheng Y."/>
            <person name="Liu T."/>
            <person name="Pan Y."/>
            <person name="Xia L."/>
            <person name="Li J."/>
            <person name="Zhao F."/>
            <person name="Cao W."/>
        </authorList>
    </citation>
    <scope>NUCLEOTIDE SEQUENCE</scope>
    <source>
        <strain evidence="4">Rmic-2018</strain>
        <tissue evidence="4">Larvae</tissue>
    </source>
</reference>
<dbReference type="SUPFAM" id="SSF57756">
    <property type="entry name" value="Retrovirus zinc finger-like domains"/>
    <property type="match status" value="1"/>
</dbReference>
<feature type="region of interest" description="Disordered" evidence="2">
    <location>
        <begin position="1"/>
        <end position="72"/>
    </location>
</feature>
<feature type="compositionally biased region" description="Basic and acidic residues" evidence="2">
    <location>
        <begin position="45"/>
        <end position="57"/>
    </location>
</feature>
<proteinExistence type="predicted"/>
<feature type="region of interest" description="Disordered" evidence="2">
    <location>
        <begin position="263"/>
        <end position="333"/>
    </location>
</feature>
<comment type="caution">
    <text evidence="4">The sequence shown here is derived from an EMBL/GenBank/DDBJ whole genome shotgun (WGS) entry which is preliminary data.</text>
</comment>
<feature type="domain" description="CCHC-type" evidence="3">
    <location>
        <begin position="247"/>
        <end position="260"/>
    </location>
</feature>
<keyword evidence="1" id="KW-0479">Metal-binding</keyword>
<protein>
    <recommendedName>
        <fullName evidence="3">CCHC-type domain-containing protein</fullName>
    </recommendedName>
</protein>
<dbReference type="AlphaFoldDB" id="A0A9J6E1I8"/>
<dbReference type="InterPro" id="IPR001878">
    <property type="entry name" value="Znf_CCHC"/>
</dbReference>
<evidence type="ECO:0000256" key="2">
    <source>
        <dbReference type="SAM" id="MobiDB-lite"/>
    </source>
</evidence>
<feature type="region of interest" description="Disordered" evidence="2">
    <location>
        <begin position="211"/>
        <end position="230"/>
    </location>
</feature>
<sequence>MKHQKVAAKAAEMPADDPSTTLMQVASRGPAFAPEVSLDSTRSSTSREQHKEERIDFSDTLTRAKPTMAGTVGADADSFRQTKTTTDASEESDDDWRTMLTLRQKRQQTRRIAPKFGRLANVTTVASVDVSPPTDLAATIRAIVREELQRQGGRVDETIPHPPTNPPYYTAAPSATLPPSVCVADISEIANPRPRRDSFTANQRYGQRLRHGPATHRWAAPAQQARHRPFTAERSQHWFSERPLPVCYNCGFEGHIARYCNYRQPPRYDRSPRFNRSGLTRAPTFPGSASYEIPGPLRNQSPASDRSVTPPPAPRANRSPSPRHRHSSPLTEN</sequence>
<feature type="compositionally biased region" description="Polar residues" evidence="2">
    <location>
        <begin position="298"/>
        <end position="307"/>
    </location>
</feature>